<name>A0A1B6KH04_9HEMI</name>
<evidence type="ECO:0000313" key="1">
    <source>
        <dbReference type="EMBL" id="JAT10748.1"/>
    </source>
</evidence>
<protein>
    <submittedName>
        <fullName evidence="1">Uncharacterized protein</fullName>
    </submittedName>
</protein>
<sequence>EVQAQNQEVIPELMATLGAYVCNLELPQLWVGPWPESLQCPACLPRLALAATHQLGPVAEWTQHHVHSLHVIVAGLELDSWRVLMNSPYKPLAALQPAAVRCLNASHLEVQAQNQEVIPELMATLGAYVCNLELPQLWVGPWPESLQCPACLPRLALAATHQLGPVAEWTQHHVHSLHVIVAGLELDSWRVLMNSPYKPLAALQPAAVRCLNASHLEV</sequence>
<gene>
    <name evidence="1" type="ORF">g.34566</name>
</gene>
<accession>A0A1B6KH04</accession>
<dbReference type="AlphaFoldDB" id="A0A1B6KH04"/>
<organism evidence="1">
    <name type="scientific">Graphocephala atropunctata</name>
    <dbReference type="NCBI Taxonomy" id="36148"/>
    <lineage>
        <taxon>Eukaryota</taxon>
        <taxon>Metazoa</taxon>
        <taxon>Ecdysozoa</taxon>
        <taxon>Arthropoda</taxon>
        <taxon>Hexapoda</taxon>
        <taxon>Insecta</taxon>
        <taxon>Pterygota</taxon>
        <taxon>Neoptera</taxon>
        <taxon>Paraneoptera</taxon>
        <taxon>Hemiptera</taxon>
        <taxon>Auchenorrhyncha</taxon>
        <taxon>Membracoidea</taxon>
        <taxon>Cicadellidae</taxon>
        <taxon>Cicadellinae</taxon>
        <taxon>Cicadellini</taxon>
        <taxon>Graphocephala</taxon>
    </lineage>
</organism>
<proteinExistence type="predicted"/>
<reference evidence="1" key="1">
    <citation type="submission" date="2015-11" db="EMBL/GenBank/DDBJ databases">
        <title>De novo transcriptome assembly of four potential Pierce s Disease insect vectors from Arizona vineyards.</title>
        <authorList>
            <person name="Tassone E.E."/>
        </authorList>
    </citation>
    <scope>NUCLEOTIDE SEQUENCE</scope>
</reference>
<dbReference type="EMBL" id="GEBQ01029229">
    <property type="protein sequence ID" value="JAT10748.1"/>
    <property type="molecule type" value="Transcribed_RNA"/>
</dbReference>
<feature type="non-terminal residue" evidence="1">
    <location>
        <position position="1"/>
    </location>
</feature>
<feature type="non-terminal residue" evidence="1">
    <location>
        <position position="218"/>
    </location>
</feature>